<accession>A0A0S4IWS4</accession>
<name>A0A0S4IWS4_BODSA</name>
<evidence type="ECO:0000313" key="2">
    <source>
        <dbReference type="Proteomes" id="UP000051952"/>
    </source>
</evidence>
<reference evidence="2" key="1">
    <citation type="submission" date="2015-09" db="EMBL/GenBank/DDBJ databases">
        <authorList>
            <consortium name="Pathogen Informatics"/>
        </authorList>
    </citation>
    <scope>NUCLEOTIDE SEQUENCE [LARGE SCALE GENOMIC DNA]</scope>
    <source>
        <strain evidence="2">Lake Konstanz</strain>
    </source>
</reference>
<evidence type="ECO:0000313" key="1">
    <source>
        <dbReference type="EMBL" id="CUG00724.1"/>
    </source>
</evidence>
<sequence>MVPLLHKHLDLERELQLLPEYLSTAAQASKGASALCGEVVKDVFHMLSSTFIDLHVFRHRVHLLGPLISGWFTHVLRGLDTEAYDGSVTGALASFFFRLTRTLHRSLDLSANQTKEASTDVAALQLGIGTDALLLQQASIIGSMFTLSNKYLSVFARHGPELDFLTADTLKLLHREKLPDLFAHLNRKGEAPRKNLSKSTYADLVFASVGSEEGRNILRQNLMNATDGDAAGGGDASIIFSARERYLQ</sequence>
<dbReference type="Proteomes" id="UP000051952">
    <property type="component" value="Unassembled WGS sequence"/>
</dbReference>
<dbReference type="AlphaFoldDB" id="A0A0S4IWS4"/>
<gene>
    <name evidence="1" type="ORF">BSAL_69360</name>
</gene>
<dbReference type="VEuPathDB" id="TriTrypDB:BSAL_69360"/>
<proteinExistence type="predicted"/>
<keyword evidence="2" id="KW-1185">Reference proteome</keyword>
<organism evidence="1 2">
    <name type="scientific">Bodo saltans</name>
    <name type="common">Flagellated protozoan</name>
    <dbReference type="NCBI Taxonomy" id="75058"/>
    <lineage>
        <taxon>Eukaryota</taxon>
        <taxon>Discoba</taxon>
        <taxon>Euglenozoa</taxon>
        <taxon>Kinetoplastea</taxon>
        <taxon>Metakinetoplastina</taxon>
        <taxon>Eubodonida</taxon>
        <taxon>Bodonidae</taxon>
        <taxon>Bodo</taxon>
    </lineage>
</organism>
<dbReference type="EMBL" id="CYKH01000488">
    <property type="protein sequence ID" value="CUG00724.1"/>
    <property type="molecule type" value="Genomic_DNA"/>
</dbReference>
<protein>
    <submittedName>
        <fullName evidence="1">Uncharacterized protein</fullName>
    </submittedName>
</protein>